<protein>
    <submittedName>
        <fullName evidence="2">Uncharacterized protein</fullName>
    </submittedName>
</protein>
<feature type="compositionally biased region" description="Polar residues" evidence="1">
    <location>
        <begin position="18"/>
        <end position="33"/>
    </location>
</feature>
<feature type="compositionally biased region" description="Polar residues" evidence="1">
    <location>
        <begin position="347"/>
        <end position="357"/>
    </location>
</feature>
<dbReference type="OrthoDB" id="3219024at2759"/>
<accession>A0A8H5HSK4</accession>
<feature type="region of interest" description="Disordered" evidence="1">
    <location>
        <begin position="307"/>
        <end position="387"/>
    </location>
</feature>
<organism evidence="2 3">
    <name type="scientific">Collybiopsis confluens</name>
    <dbReference type="NCBI Taxonomy" id="2823264"/>
    <lineage>
        <taxon>Eukaryota</taxon>
        <taxon>Fungi</taxon>
        <taxon>Dikarya</taxon>
        <taxon>Basidiomycota</taxon>
        <taxon>Agaricomycotina</taxon>
        <taxon>Agaricomycetes</taxon>
        <taxon>Agaricomycetidae</taxon>
        <taxon>Agaricales</taxon>
        <taxon>Marasmiineae</taxon>
        <taxon>Omphalotaceae</taxon>
        <taxon>Collybiopsis</taxon>
    </lineage>
</organism>
<feature type="compositionally biased region" description="Polar residues" evidence="1">
    <location>
        <begin position="62"/>
        <end position="84"/>
    </location>
</feature>
<sequence>MGPKAHHRTASAPRLAPNSRTSSSTKLAANLHFTQKEAQAKQPQPTLSKKSDVCSLCILPASHSSSRLPPQNQPRNVRISSSHRIASKDQLQPPAKRSNNPPPKSNGLKPKKGFIIASSPSDEADDDEWISSESGAATPNRLHPSDSADESAHIAPAVLHGRLAQHSVPKTVKDQEREQAGGATPVPRVDTVDSQQPRGKLPAEPLESERSHPISLSPQRPASQEQPERRASLPPMDNGSASFDNHTAVPRPPNKRHSTTRPPSTHSISSRHDTLRPHPLIRGQSYGATNKLAHLAMTSDISSAQISSSSPVTIEQSMPHSSTISISPTNTISDSSSSPSHLHQAPSRRTSISSARSVATLPVHTSIRDPPRQARDRNRTLSAVSSSSSSAAISSLAHIPATRPPSPQRFSVIFPPPSHPQFHTAGVHSLLPPPYLTNHLTTLAHRTPLRESYDRVRRAKLEACR</sequence>
<gene>
    <name evidence="2" type="ORF">D9757_005663</name>
</gene>
<evidence type="ECO:0000256" key="1">
    <source>
        <dbReference type="SAM" id="MobiDB-lite"/>
    </source>
</evidence>
<dbReference type="AlphaFoldDB" id="A0A8H5HSK4"/>
<dbReference type="EMBL" id="JAACJN010000026">
    <property type="protein sequence ID" value="KAF5388846.1"/>
    <property type="molecule type" value="Genomic_DNA"/>
</dbReference>
<feature type="compositionally biased region" description="Low complexity" evidence="1">
    <location>
        <begin position="317"/>
        <end position="340"/>
    </location>
</feature>
<evidence type="ECO:0000313" key="3">
    <source>
        <dbReference type="Proteomes" id="UP000518752"/>
    </source>
</evidence>
<reference evidence="2 3" key="1">
    <citation type="journal article" date="2020" name="ISME J.">
        <title>Uncovering the hidden diversity of litter-decomposition mechanisms in mushroom-forming fungi.</title>
        <authorList>
            <person name="Floudas D."/>
            <person name="Bentzer J."/>
            <person name="Ahren D."/>
            <person name="Johansson T."/>
            <person name="Persson P."/>
            <person name="Tunlid A."/>
        </authorList>
    </citation>
    <scope>NUCLEOTIDE SEQUENCE [LARGE SCALE GENOMIC DNA]</scope>
    <source>
        <strain evidence="2 3">CBS 406.79</strain>
    </source>
</reference>
<keyword evidence="3" id="KW-1185">Reference proteome</keyword>
<proteinExistence type="predicted"/>
<feature type="compositionally biased region" description="Basic and acidic residues" evidence="1">
    <location>
        <begin position="366"/>
        <end position="379"/>
    </location>
</feature>
<comment type="caution">
    <text evidence="2">The sequence shown here is derived from an EMBL/GenBank/DDBJ whole genome shotgun (WGS) entry which is preliminary data.</text>
</comment>
<name>A0A8H5HSK4_9AGAR</name>
<feature type="region of interest" description="Disordered" evidence="1">
    <location>
        <begin position="1"/>
        <end position="283"/>
    </location>
</feature>
<evidence type="ECO:0000313" key="2">
    <source>
        <dbReference type="EMBL" id="KAF5388846.1"/>
    </source>
</evidence>
<dbReference type="Proteomes" id="UP000518752">
    <property type="component" value="Unassembled WGS sequence"/>
</dbReference>
<feature type="compositionally biased region" description="Polar residues" evidence="1">
    <location>
        <begin position="214"/>
        <end position="225"/>
    </location>
</feature>
<feature type="compositionally biased region" description="Basic and acidic residues" evidence="1">
    <location>
        <begin position="143"/>
        <end position="152"/>
    </location>
</feature>